<name>A0A9R1C7V8_9BACT</name>
<dbReference type="EMBL" id="BPUB01000001">
    <property type="protein sequence ID" value="GJG57658.1"/>
    <property type="molecule type" value="Genomic_DNA"/>
</dbReference>
<reference evidence="1" key="1">
    <citation type="journal article" date="2022" name="Int. J. Syst. Evol. Microbiol.">
        <title>Prevotella lacticifex sp. nov., isolated from the rumen of cows.</title>
        <authorList>
            <person name="Shinkai T."/>
            <person name="Ikeyama N."/>
            <person name="Kumagai M."/>
            <person name="Ohmori H."/>
            <person name="Sakamoto M."/>
            <person name="Ohkuma M."/>
            <person name="Mitsumori M."/>
        </authorList>
    </citation>
    <scope>NUCLEOTIDE SEQUENCE</scope>
    <source>
        <strain evidence="1">R5076</strain>
    </source>
</reference>
<dbReference type="AlphaFoldDB" id="A0A9R1C7V8"/>
<dbReference type="Proteomes" id="UP000825483">
    <property type="component" value="Unassembled WGS sequence"/>
</dbReference>
<accession>A0A9R1C7V8</accession>
<evidence type="ECO:0000313" key="2">
    <source>
        <dbReference type="Proteomes" id="UP000825483"/>
    </source>
</evidence>
<organism evidence="1 2">
    <name type="scientific">Prevotella lacticifex</name>
    <dbReference type="NCBI Taxonomy" id="2854755"/>
    <lineage>
        <taxon>Bacteria</taxon>
        <taxon>Pseudomonadati</taxon>
        <taxon>Bacteroidota</taxon>
        <taxon>Bacteroidia</taxon>
        <taxon>Bacteroidales</taxon>
        <taxon>Prevotellaceae</taxon>
        <taxon>Prevotella</taxon>
    </lineage>
</organism>
<proteinExistence type="predicted"/>
<protein>
    <submittedName>
        <fullName evidence="1">Uncharacterized protein</fullName>
    </submittedName>
</protein>
<gene>
    <name evidence="1" type="ORF">PRLR5076_05090</name>
</gene>
<evidence type="ECO:0000313" key="1">
    <source>
        <dbReference type="EMBL" id="GJG57658.1"/>
    </source>
</evidence>
<sequence length="70" mass="8167">MMILAFFSLYCYVLAKTSYFCNIIMKLGKVIEPIRYRKGENGYSILNTRVKWYDVLVTLVGNMLDALTLF</sequence>
<comment type="caution">
    <text evidence="1">The sequence shown here is derived from an EMBL/GenBank/DDBJ whole genome shotgun (WGS) entry which is preliminary data.</text>
</comment>
<keyword evidence="2" id="KW-1185">Reference proteome</keyword>